<evidence type="ECO:0000256" key="8">
    <source>
        <dbReference type="ARBA" id="ARBA00023136"/>
    </source>
</evidence>
<sequence>MAYGQELLLDRTIFKMKKSAFLIDNSHKMEGQKAKEKLKTKWKDLYSSCSFDGFHYIFDERGFLRIFWLLMVLGATALSIVLFYGVIEEYYNFKSHTSIEEVLSNDKVEFPTVTICNINAVSKRKIEKAGYNSSVEEIVSFYQDLREGHFNANKSNKVLEELKANGLTKMGDLLKHFEYTFGEIMEDSVLKDIAPRPCMFKDRECNKDEFTEVISAHYGLCYQFNSIYLEMNRLYANEAGEGAGLRLYLNIDEEDLLVSNVPFTGLQVFVHPFGEPFESAIARRVPISPGSMNYIHIDYRQWELLESPYASACASKNYNLVKKIVPYSQSMCSVDCTMSKMMDKCGCVSEEFANHLEDKNKTCKYNQIQCVEQMLGNLQQMLHTCRVQCPRQCLVTKYGISTGQTAMGNSKVYKMLKQKHNKTIDEGYAFINKNVFGIDVTFSDIVYLKETMSPAQNWISVLSTIGGSLGLAMGCSIVTFIEFIVFGLQALYWYCKPNDDNDSSAKETVKNGHAVTNAESNA</sequence>
<dbReference type="AlphaFoldDB" id="A0A7M5V773"/>
<keyword evidence="6" id="KW-0915">Sodium</keyword>
<evidence type="ECO:0000313" key="13">
    <source>
        <dbReference type="EnsemblMetazoa" id="CLYHEMP010922.1"/>
    </source>
</evidence>
<evidence type="ECO:0000256" key="5">
    <source>
        <dbReference type="ARBA" id="ARBA00022989"/>
    </source>
</evidence>
<comment type="similarity">
    <text evidence="11">Belongs to the amiloride-sensitive sodium channel (TC 1.A.6) family.</text>
</comment>
<keyword evidence="4 11" id="KW-0812">Transmembrane</keyword>
<accession>A0A7M5V773</accession>
<feature type="transmembrane region" description="Helical" evidence="12">
    <location>
        <begin position="66"/>
        <end position="87"/>
    </location>
</feature>
<dbReference type="Gene3D" id="1.10.287.770">
    <property type="entry name" value="YojJ-like"/>
    <property type="match status" value="1"/>
</dbReference>
<keyword evidence="14" id="KW-1185">Reference proteome</keyword>
<dbReference type="EnsemblMetazoa" id="CLYHEMT010922.1">
    <property type="protein sequence ID" value="CLYHEMP010922.1"/>
    <property type="gene ID" value="CLYHEMG010922"/>
</dbReference>
<keyword evidence="5 12" id="KW-1133">Transmembrane helix</keyword>
<dbReference type="Pfam" id="PF00858">
    <property type="entry name" value="ASC"/>
    <property type="match status" value="1"/>
</dbReference>
<evidence type="ECO:0000256" key="3">
    <source>
        <dbReference type="ARBA" id="ARBA00022461"/>
    </source>
</evidence>
<keyword evidence="8 12" id="KW-0472">Membrane</keyword>
<keyword evidence="7 11" id="KW-0406">Ion transport</keyword>
<protein>
    <submittedName>
        <fullName evidence="13">Uncharacterized protein</fullName>
    </submittedName>
</protein>
<keyword evidence="2 11" id="KW-0813">Transport</keyword>
<name>A0A7M5V773_9CNID</name>
<dbReference type="GO" id="GO:0015280">
    <property type="term" value="F:ligand-gated sodium channel activity"/>
    <property type="evidence" value="ECO:0007669"/>
    <property type="project" value="TreeGrafter"/>
</dbReference>
<organism evidence="13 14">
    <name type="scientific">Clytia hemisphaerica</name>
    <dbReference type="NCBI Taxonomy" id="252671"/>
    <lineage>
        <taxon>Eukaryota</taxon>
        <taxon>Metazoa</taxon>
        <taxon>Cnidaria</taxon>
        <taxon>Hydrozoa</taxon>
        <taxon>Hydroidolina</taxon>
        <taxon>Leptothecata</taxon>
        <taxon>Obeliida</taxon>
        <taxon>Clytiidae</taxon>
        <taxon>Clytia</taxon>
    </lineage>
</organism>
<keyword evidence="9 11" id="KW-0739">Sodium transport</keyword>
<comment type="subcellular location">
    <subcellularLocation>
        <location evidence="1">Membrane</location>
        <topology evidence="1">Multi-pass membrane protein</topology>
    </subcellularLocation>
</comment>
<dbReference type="Gene3D" id="2.60.470.10">
    <property type="entry name" value="Acid-sensing ion channels like domains"/>
    <property type="match status" value="1"/>
</dbReference>
<keyword evidence="3 11" id="KW-0894">Sodium channel</keyword>
<dbReference type="PANTHER" id="PTHR11690:SF300">
    <property type="entry name" value="PICKPOCKET PROTEIN 19"/>
    <property type="match status" value="1"/>
</dbReference>
<dbReference type="InterPro" id="IPR001873">
    <property type="entry name" value="ENaC"/>
</dbReference>
<dbReference type="PANTHER" id="PTHR11690">
    <property type="entry name" value="AMILORIDE-SENSITIVE SODIUM CHANNEL-RELATED"/>
    <property type="match status" value="1"/>
</dbReference>
<reference evidence="13" key="1">
    <citation type="submission" date="2021-01" db="UniProtKB">
        <authorList>
            <consortium name="EnsemblMetazoa"/>
        </authorList>
    </citation>
    <scope>IDENTIFICATION</scope>
</reference>
<evidence type="ECO:0000256" key="7">
    <source>
        <dbReference type="ARBA" id="ARBA00023065"/>
    </source>
</evidence>
<evidence type="ECO:0000256" key="11">
    <source>
        <dbReference type="RuleBase" id="RU000679"/>
    </source>
</evidence>
<evidence type="ECO:0000256" key="2">
    <source>
        <dbReference type="ARBA" id="ARBA00022448"/>
    </source>
</evidence>
<keyword evidence="10 11" id="KW-0407">Ion channel</keyword>
<proteinExistence type="inferred from homology"/>
<evidence type="ECO:0000256" key="6">
    <source>
        <dbReference type="ARBA" id="ARBA00023053"/>
    </source>
</evidence>
<evidence type="ECO:0000256" key="9">
    <source>
        <dbReference type="ARBA" id="ARBA00023201"/>
    </source>
</evidence>
<evidence type="ECO:0000256" key="1">
    <source>
        <dbReference type="ARBA" id="ARBA00004141"/>
    </source>
</evidence>
<dbReference type="OrthoDB" id="5987228at2759"/>
<dbReference type="GO" id="GO:0005886">
    <property type="term" value="C:plasma membrane"/>
    <property type="evidence" value="ECO:0007669"/>
    <property type="project" value="TreeGrafter"/>
</dbReference>
<evidence type="ECO:0000256" key="12">
    <source>
        <dbReference type="SAM" id="Phobius"/>
    </source>
</evidence>
<feature type="transmembrane region" description="Helical" evidence="12">
    <location>
        <begin position="469"/>
        <end position="494"/>
    </location>
</feature>
<dbReference type="PRINTS" id="PR01078">
    <property type="entry name" value="AMINACHANNEL"/>
</dbReference>
<dbReference type="Proteomes" id="UP000594262">
    <property type="component" value="Unplaced"/>
</dbReference>
<evidence type="ECO:0000256" key="10">
    <source>
        <dbReference type="ARBA" id="ARBA00023303"/>
    </source>
</evidence>
<evidence type="ECO:0000313" key="14">
    <source>
        <dbReference type="Proteomes" id="UP000594262"/>
    </source>
</evidence>
<evidence type="ECO:0000256" key="4">
    <source>
        <dbReference type="ARBA" id="ARBA00022692"/>
    </source>
</evidence>